<evidence type="ECO:0000313" key="3">
    <source>
        <dbReference type="EMBL" id="GET42351.1"/>
    </source>
</evidence>
<keyword evidence="2" id="KW-0732">Signal</keyword>
<accession>A0AAV3XL59</accession>
<dbReference type="EMBL" id="BLAY01000160">
    <property type="protein sequence ID" value="GET42351.1"/>
    <property type="molecule type" value="Genomic_DNA"/>
</dbReference>
<sequence length="103" mass="11652">MMKPGFLALVTLVATTSLAATATAQRASVPRIPIIRSESQDFFKQGREQFEGEIQFLTLRTNLPNQDLLKIRQFPPLEDGPFSFQRSNAFSNRVGREDKIPQE</sequence>
<protein>
    <submittedName>
        <fullName evidence="3">Uncharacterized protein</fullName>
    </submittedName>
</protein>
<name>A0AAV3XL59_9CYAN</name>
<proteinExistence type="predicted"/>
<evidence type="ECO:0000256" key="1">
    <source>
        <dbReference type="SAM" id="MobiDB-lite"/>
    </source>
</evidence>
<reference evidence="3" key="1">
    <citation type="submission" date="2019-10" db="EMBL/GenBank/DDBJ databases">
        <title>Draft genome sequece of Microseira wollei NIES-4236.</title>
        <authorList>
            <person name="Yamaguchi H."/>
            <person name="Suzuki S."/>
            <person name="Kawachi M."/>
        </authorList>
    </citation>
    <scope>NUCLEOTIDE SEQUENCE</scope>
    <source>
        <strain evidence="3">NIES-4236</strain>
    </source>
</reference>
<dbReference type="Proteomes" id="UP001050975">
    <property type="component" value="Unassembled WGS sequence"/>
</dbReference>
<feature type="signal peptide" evidence="2">
    <location>
        <begin position="1"/>
        <end position="19"/>
    </location>
</feature>
<gene>
    <name evidence="3" type="ORF">MiSe_71680</name>
</gene>
<comment type="caution">
    <text evidence="3">The sequence shown here is derived from an EMBL/GenBank/DDBJ whole genome shotgun (WGS) entry which is preliminary data.</text>
</comment>
<keyword evidence="4" id="KW-1185">Reference proteome</keyword>
<organism evidence="3 4">
    <name type="scientific">Microseira wollei NIES-4236</name>
    <dbReference type="NCBI Taxonomy" id="2530354"/>
    <lineage>
        <taxon>Bacteria</taxon>
        <taxon>Bacillati</taxon>
        <taxon>Cyanobacteriota</taxon>
        <taxon>Cyanophyceae</taxon>
        <taxon>Oscillatoriophycideae</taxon>
        <taxon>Aerosakkonematales</taxon>
        <taxon>Aerosakkonemataceae</taxon>
        <taxon>Microseira</taxon>
    </lineage>
</organism>
<feature type="chain" id="PRO_5043763832" evidence="2">
    <location>
        <begin position="20"/>
        <end position="103"/>
    </location>
</feature>
<feature type="region of interest" description="Disordered" evidence="1">
    <location>
        <begin position="80"/>
        <end position="103"/>
    </location>
</feature>
<feature type="compositionally biased region" description="Basic and acidic residues" evidence="1">
    <location>
        <begin position="94"/>
        <end position="103"/>
    </location>
</feature>
<evidence type="ECO:0000313" key="4">
    <source>
        <dbReference type="Proteomes" id="UP001050975"/>
    </source>
</evidence>
<dbReference type="AlphaFoldDB" id="A0AAV3XL59"/>
<evidence type="ECO:0000256" key="2">
    <source>
        <dbReference type="SAM" id="SignalP"/>
    </source>
</evidence>
<dbReference type="RefSeq" id="WP_226589731.1">
    <property type="nucleotide sequence ID" value="NZ_BLAY01000160.1"/>
</dbReference>